<comment type="function">
    <text evidence="13">Master enzyme that delivers sulfur to a number of partners involved in Fe-S cluster assembly, tRNA modification or cofactor biosynthesis. Catalyzes the removal of elemental sulfur atoms from cysteine to produce alanine. Functions as a sulfur delivery protein for Fe-S cluster synthesis onto IscU, an Fe-S scaffold assembly protein, as well as other S acceptor proteins.</text>
</comment>
<comment type="similarity">
    <text evidence="3 13">Belongs to the class-V pyridoxal-phosphate-dependent aminotransferase family. NifS/IscS subfamily.</text>
</comment>
<dbReference type="GO" id="GO:0044571">
    <property type="term" value="P:[2Fe-2S] cluster assembly"/>
    <property type="evidence" value="ECO:0007669"/>
    <property type="project" value="UniProtKB-UniRule"/>
</dbReference>
<sequence>MKLPIYLDYNATTPVDPKVVETMMPFFTESFGNAASRNHSFGWQVEKVVEDARESIGNAIGAGGKEIVFTSGATESDNLAILGVANFYQKKGKHIITSPIEHKAVIDPCHALEQQGYEITFLNVEKNGCIDLNQLADSIRDDTILVSLMAGNNEIGTLNPLKEIGEITREKGVLFHTDATQGVGKIPIDVEEMKIDLLSMTAHKMYGPKGIGALYVRRKKPRVRLSPIMFGGGHERGMRSGTLNVTGIVGFAKALELSMDEMASEAERLTGLRQRLFERLTSELDYIFLNGHPTERLPNNLNLSFGYVEGESLMMGVSELAVSSGSACTSASLEPSYVLRALGVGDDLAHSSIRFGMGRFTTVEEVDYAAEQMISAVKRLREMSPLYEMVQEGVDLSTVKWSSH</sequence>
<keyword evidence="10 13" id="KW-0411">Iron-sulfur</keyword>
<dbReference type="Pfam" id="PF00266">
    <property type="entry name" value="Aminotran_5"/>
    <property type="match status" value="1"/>
</dbReference>
<dbReference type="InterPro" id="IPR015424">
    <property type="entry name" value="PyrdxlP-dep_Trfase"/>
</dbReference>
<dbReference type="GO" id="GO:0051537">
    <property type="term" value="F:2 iron, 2 sulfur cluster binding"/>
    <property type="evidence" value="ECO:0007669"/>
    <property type="project" value="UniProtKB-UniRule"/>
</dbReference>
<dbReference type="EC" id="2.8.1.7" evidence="4 13"/>
<evidence type="ECO:0000256" key="2">
    <source>
        <dbReference type="ARBA" id="ARBA00005151"/>
    </source>
</evidence>
<dbReference type="InterPro" id="IPR015421">
    <property type="entry name" value="PyrdxlP-dep_Trfase_major"/>
</dbReference>
<protein>
    <recommendedName>
        <fullName evidence="12 13">Cysteine desulfurase IscS</fullName>
        <ecNumber evidence="4 13">2.8.1.7</ecNumber>
    </recommendedName>
</protein>
<name>A0A432G0P6_9DELT</name>
<keyword evidence="13" id="KW-0963">Cytoplasm</keyword>
<evidence type="ECO:0000256" key="7">
    <source>
        <dbReference type="ARBA" id="ARBA00022723"/>
    </source>
</evidence>
<feature type="binding site" evidence="13">
    <location>
        <begin position="201"/>
        <end position="203"/>
    </location>
    <ligand>
        <name>pyridoxal 5'-phosphate</name>
        <dbReference type="ChEBI" id="CHEBI:597326"/>
    </ligand>
</feature>
<evidence type="ECO:0000256" key="4">
    <source>
        <dbReference type="ARBA" id="ARBA00012239"/>
    </source>
</evidence>
<dbReference type="GO" id="GO:0030170">
    <property type="term" value="F:pyridoxal phosphate binding"/>
    <property type="evidence" value="ECO:0007669"/>
    <property type="project" value="UniProtKB-UniRule"/>
</dbReference>
<feature type="binding site" evidence="13">
    <location>
        <position position="181"/>
    </location>
    <ligand>
        <name>pyridoxal 5'-phosphate</name>
        <dbReference type="ChEBI" id="CHEBI:597326"/>
    </ligand>
</feature>
<feature type="binding site" description="via persulfide group" evidence="13">
    <location>
        <position position="328"/>
    </location>
    <ligand>
        <name>[2Fe-2S] cluster</name>
        <dbReference type="ChEBI" id="CHEBI:190135"/>
        <note>ligand shared with IscU</note>
    </ligand>
</feature>
<feature type="binding site" evidence="13">
    <location>
        <begin position="73"/>
        <end position="74"/>
    </location>
    <ligand>
        <name>pyridoxal 5'-phosphate</name>
        <dbReference type="ChEBI" id="CHEBI:597326"/>
    </ligand>
</feature>
<dbReference type="Gene3D" id="3.90.1150.10">
    <property type="entry name" value="Aspartate Aminotransferase, domain 1"/>
    <property type="match status" value="1"/>
</dbReference>
<dbReference type="SUPFAM" id="SSF53383">
    <property type="entry name" value="PLP-dependent transferases"/>
    <property type="match status" value="1"/>
</dbReference>
<dbReference type="NCBIfam" id="TIGR02006">
    <property type="entry name" value="IscS"/>
    <property type="match status" value="1"/>
</dbReference>
<dbReference type="NCBIfam" id="NF002806">
    <property type="entry name" value="PRK02948.1"/>
    <property type="match status" value="1"/>
</dbReference>
<evidence type="ECO:0000259" key="15">
    <source>
        <dbReference type="Pfam" id="PF00266"/>
    </source>
</evidence>
<evidence type="ECO:0000256" key="11">
    <source>
        <dbReference type="ARBA" id="ARBA00050776"/>
    </source>
</evidence>
<dbReference type="PANTHER" id="PTHR11601">
    <property type="entry name" value="CYSTEINE DESULFURYLASE FAMILY MEMBER"/>
    <property type="match status" value="1"/>
</dbReference>
<evidence type="ECO:0000256" key="13">
    <source>
        <dbReference type="HAMAP-Rule" id="MF_00331"/>
    </source>
</evidence>
<accession>A0A432G0P6</accession>
<dbReference type="AlphaFoldDB" id="A0A432G0P6"/>
<evidence type="ECO:0000313" key="16">
    <source>
        <dbReference type="EMBL" id="RTZ77126.1"/>
    </source>
</evidence>
<comment type="subunit">
    <text evidence="13">Homodimer. Forms a heterotetramer with IscU, interacts with other sulfur acceptors.</text>
</comment>
<dbReference type="EMBL" id="QNZM01000365">
    <property type="protein sequence ID" value="RTZ77126.1"/>
    <property type="molecule type" value="Genomic_DNA"/>
</dbReference>
<dbReference type="InterPro" id="IPR010240">
    <property type="entry name" value="Cys_deSase_IscS"/>
</dbReference>
<feature type="binding site" evidence="13">
    <location>
        <position position="153"/>
    </location>
    <ligand>
        <name>pyridoxal 5'-phosphate</name>
        <dbReference type="ChEBI" id="CHEBI:597326"/>
    </ligand>
</feature>
<dbReference type="InterPro" id="IPR000192">
    <property type="entry name" value="Aminotrans_V_dom"/>
</dbReference>
<dbReference type="InterPro" id="IPR015422">
    <property type="entry name" value="PyrdxlP-dep_Trfase_small"/>
</dbReference>
<dbReference type="Gene3D" id="3.40.640.10">
    <property type="entry name" value="Type I PLP-dependent aspartate aminotransferase-like (Major domain)"/>
    <property type="match status" value="1"/>
</dbReference>
<dbReference type="GO" id="GO:1990221">
    <property type="term" value="C:L-cysteine desulfurase complex"/>
    <property type="evidence" value="ECO:0007669"/>
    <property type="project" value="UniProtKB-ARBA"/>
</dbReference>
<evidence type="ECO:0000256" key="1">
    <source>
        <dbReference type="ARBA" id="ARBA00001933"/>
    </source>
</evidence>
<comment type="cofactor">
    <cofactor evidence="1 13 14">
        <name>pyridoxal 5'-phosphate</name>
        <dbReference type="ChEBI" id="CHEBI:597326"/>
    </cofactor>
</comment>
<keyword evidence="5 13" id="KW-0808">Transferase</keyword>
<dbReference type="InterPro" id="IPR020578">
    <property type="entry name" value="Aminotrans_V_PyrdxlP_BS"/>
</dbReference>
<dbReference type="GO" id="GO:0046872">
    <property type="term" value="F:metal ion binding"/>
    <property type="evidence" value="ECO:0007669"/>
    <property type="project" value="UniProtKB-KW"/>
</dbReference>
<evidence type="ECO:0000256" key="8">
    <source>
        <dbReference type="ARBA" id="ARBA00022898"/>
    </source>
</evidence>
<dbReference type="UniPathway" id="UPA00266"/>
<keyword evidence="6 13" id="KW-0001">2Fe-2S</keyword>
<proteinExistence type="inferred from homology"/>
<keyword evidence="7 13" id="KW-0479">Metal-binding</keyword>
<dbReference type="NCBIfam" id="NF010611">
    <property type="entry name" value="PRK14012.1"/>
    <property type="match status" value="1"/>
</dbReference>
<feature type="binding site" evidence="13">
    <location>
        <position position="242"/>
    </location>
    <ligand>
        <name>pyridoxal 5'-phosphate</name>
        <dbReference type="ChEBI" id="CHEBI:597326"/>
    </ligand>
</feature>
<comment type="caution">
    <text evidence="16">The sequence shown here is derived from an EMBL/GenBank/DDBJ whole genome shotgun (WGS) entry which is preliminary data.</text>
</comment>
<evidence type="ECO:0000256" key="6">
    <source>
        <dbReference type="ARBA" id="ARBA00022714"/>
    </source>
</evidence>
<dbReference type="PIRSF" id="PIRSF005572">
    <property type="entry name" value="NifS"/>
    <property type="match status" value="1"/>
</dbReference>
<dbReference type="PANTHER" id="PTHR11601:SF34">
    <property type="entry name" value="CYSTEINE DESULFURASE"/>
    <property type="match status" value="1"/>
</dbReference>
<comment type="pathway">
    <text evidence="2 13">Cofactor biosynthesis; iron-sulfur cluster biosynthesis.</text>
</comment>
<evidence type="ECO:0000256" key="9">
    <source>
        <dbReference type="ARBA" id="ARBA00023004"/>
    </source>
</evidence>
<comment type="catalytic activity">
    <reaction evidence="11 13">
        <text>(sulfur carrier)-H + L-cysteine = (sulfur carrier)-SH + L-alanine</text>
        <dbReference type="Rhea" id="RHEA:43892"/>
        <dbReference type="Rhea" id="RHEA-COMP:14737"/>
        <dbReference type="Rhea" id="RHEA-COMP:14739"/>
        <dbReference type="ChEBI" id="CHEBI:29917"/>
        <dbReference type="ChEBI" id="CHEBI:35235"/>
        <dbReference type="ChEBI" id="CHEBI:57972"/>
        <dbReference type="ChEBI" id="CHEBI:64428"/>
        <dbReference type="EC" id="2.8.1.7"/>
    </reaction>
</comment>
<evidence type="ECO:0000256" key="3">
    <source>
        <dbReference type="ARBA" id="ARBA00006490"/>
    </source>
</evidence>
<evidence type="ECO:0000256" key="14">
    <source>
        <dbReference type="RuleBase" id="RU004504"/>
    </source>
</evidence>
<reference evidence="16 17" key="1">
    <citation type="submission" date="2018-06" db="EMBL/GenBank/DDBJ databases">
        <title>Combined omics and stable isotope probing to characterize newly discovered Mariana Back-Arc vent microbial communities.</title>
        <authorList>
            <person name="Trembath-Reichert E."/>
            <person name="Huber J.A."/>
        </authorList>
    </citation>
    <scope>NUCLEOTIDE SEQUENCE [LARGE SCALE GENOMIC DNA]</scope>
    <source>
        <strain evidence="16">MAG 63_2</strain>
    </source>
</reference>
<dbReference type="FunFam" id="3.40.640.10:FF:000003">
    <property type="entry name" value="Cysteine desulfurase IscS"/>
    <property type="match status" value="1"/>
</dbReference>
<feature type="active site" description="Cysteine persulfide intermediate" evidence="13">
    <location>
        <position position="328"/>
    </location>
</feature>
<evidence type="ECO:0000256" key="5">
    <source>
        <dbReference type="ARBA" id="ARBA00022679"/>
    </source>
</evidence>
<evidence type="ECO:0000256" key="12">
    <source>
        <dbReference type="ARBA" id="ARBA00072125"/>
    </source>
</evidence>
<organism evidence="16 17">
    <name type="scientific">SAR324 cluster bacterium</name>
    <dbReference type="NCBI Taxonomy" id="2024889"/>
    <lineage>
        <taxon>Bacteria</taxon>
        <taxon>Deltaproteobacteria</taxon>
        <taxon>SAR324 cluster</taxon>
    </lineage>
</organism>
<dbReference type="GO" id="GO:0031071">
    <property type="term" value="F:cysteine desulfurase activity"/>
    <property type="evidence" value="ECO:0007669"/>
    <property type="project" value="UniProtKB-UniRule"/>
</dbReference>
<dbReference type="FunFam" id="3.90.1150.10:FF:000002">
    <property type="entry name" value="Cysteine desulfurase IscS"/>
    <property type="match status" value="1"/>
</dbReference>
<keyword evidence="9 13" id="KW-0408">Iron</keyword>
<evidence type="ECO:0000256" key="10">
    <source>
        <dbReference type="ARBA" id="ARBA00023014"/>
    </source>
</evidence>
<evidence type="ECO:0000313" key="17">
    <source>
        <dbReference type="Proteomes" id="UP000286732"/>
    </source>
</evidence>
<dbReference type="PROSITE" id="PS00595">
    <property type="entry name" value="AA_TRANSFER_CLASS_5"/>
    <property type="match status" value="1"/>
</dbReference>
<dbReference type="Proteomes" id="UP000286732">
    <property type="component" value="Unassembled WGS sequence"/>
</dbReference>
<gene>
    <name evidence="13" type="primary">iscS</name>
    <name evidence="16" type="ORF">DSY98_09415</name>
</gene>
<dbReference type="HAMAP" id="MF_00331">
    <property type="entry name" value="Cys_desulf_IscS"/>
    <property type="match status" value="1"/>
</dbReference>
<feature type="modified residue" description="N6-(pyridoxal phosphate)lysine" evidence="13">
    <location>
        <position position="204"/>
    </location>
</feature>
<comment type="subcellular location">
    <subcellularLocation>
        <location evidence="13">Cytoplasm</location>
    </subcellularLocation>
</comment>
<dbReference type="InterPro" id="IPR016454">
    <property type="entry name" value="Cysteine_dSase"/>
</dbReference>
<feature type="domain" description="Aminotransferase class V" evidence="15">
    <location>
        <begin position="5"/>
        <end position="368"/>
    </location>
</feature>
<keyword evidence="8 13" id="KW-0663">Pyridoxal phosphate</keyword>